<dbReference type="Proteomes" id="UP000292052">
    <property type="component" value="Unassembled WGS sequence"/>
</dbReference>
<protein>
    <submittedName>
        <fullName evidence="1">Uncharacterized protein</fullName>
    </submittedName>
</protein>
<proteinExistence type="predicted"/>
<comment type="caution">
    <text evidence="1">The sequence shown here is derived from an EMBL/GenBank/DDBJ whole genome shotgun (WGS) entry which is preliminary data.</text>
</comment>
<dbReference type="AlphaFoldDB" id="A0A482WBJ4"/>
<sequence length="82" mass="9735">MLSVKNATTINRKPLKRVREAFDLTKGVVVRDLHSERDLIVLRLYLIFFGTWRGQHVFLFRHYEELREKRSEPLQKGAVKPS</sequence>
<evidence type="ECO:0000313" key="1">
    <source>
        <dbReference type="EMBL" id="RZC42049.1"/>
    </source>
</evidence>
<accession>A0A482WBJ4</accession>
<reference evidence="1 2" key="1">
    <citation type="submission" date="2017-03" db="EMBL/GenBank/DDBJ databases">
        <title>Genome of the blue death feigning beetle - Asbolus verrucosus.</title>
        <authorList>
            <person name="Rider S.D."/>
        </authorList>
    </citation>
    <scope>NUCLEOTIDE SEQUENCE [LARGE SCALE GENOMIC DNA]</scope>
    <source>
        <strain evidence="1">Butters</strain>
        <tissue evidence="1">Head and leg muscle</tissue>
    </source>
</reference>
<keyword evidence="2" id="KW-1185">Reference proteome</keyword>
<name>A0A482WBJ4_ASBVE</name>
<gene>
    <name evidence="1" type="ORF">BDFB_006950</name>
</gene>
<dbReference type="EMBL" id="QDEB01011372">
    <property type="protein sequence ID" value="RZC42049.1"/>
    <property type="molecule type" value="Genomic_DNA"/>
</dbReference>
<evidence type="ECO:0000313" key="2">
    <source>
        <dbReference type="Proteomes" id="UP000292052"/>
    </source>
</evidence>
<organism evidence="1 2">
    <name type="scientific">Asbolus verrucosus</name>
    <name type="common">Desert ironclad beetle</name>
    <dbReference type="NCBI Taxonomy" id="1661398"/>
    <lineage>
        <taxon>Eukaryota</taxon>
        <taxon>Metazoa</taxon>
        <taxon>Ecdysozoa</taxon>
        <taxon>Arthropoda</taxon>
        <taxon>Hexapoda</taxon>
        <taxon>Insecta</taxon>
        <taxon>Pterygota</taxon>
        <taxon>Neoptera</taxon>
        <taxon>Endopterygota</taxon>
        <taxon>Coleoptera</taxon>
        <taxon>Polyphaga</taxon>
        <taxon>Cucujiformia</taxon>
        <taxon>Tenebrionidae</taxon>
        <taxon>Pimeliinae</taxon>
        <taxon>Asbolus</taxon>
    </lineage>
</organism>